<dbReference type="STRING" id="158500.BES08_05335"/>
<dbReference type="Proteomes" id="UP000024329">
    <property type="component" value="Unassembled WGS sequence"/>
</dbReference>
<dbReference type="PATRIC" id="fig|158500.4.peg.1391"/>
<dbReference type="Pfam" id="PF14412">
    <property type="entry name" value="AHH"/>
    <property type="match status" value="1"/>
</dbReference>
<organism evidence="1 2">
    <name type="scientific">Novosphingobium resinovorum</name>
    <dbReference type="NCBI Taxonomy" id="158500"/>
    <lineage>
        <taxon>Bacteria</taxon>
        <taxon>Pseudomonadati</taxon>
        <taxon>Pseudomonadota</taxon>
        <taxon>Alphaproteobacteria</taxon>
        <taxon>Sphingomonadales</taxon>
        <taxon>Sphingomonadaceae</taxon>
        <taxon>Novosphingobium</taxon>
    </lineage>
</organism>
<accession>A0A031K3R1</accession>
<name>A0A031K3R1_9SPHN</name>
<dbReference type="eggNOG" id="ENOG50320XC">
    <property type="taxonomic scope" value="Bacteria"/>
</dbReference>
<reference evidence="1 2" key="1">
    <citation type="submission" date="2014-03" db="EMBL/GenBank/DDBJ databases">
        <title>Whole genome sequence of Novosphingobium resinovorum KF1.</title>
        <authorList>
            <person name="Gan H.M."/>
            <person name="Gan H.Y."/>
            <person name="Chew T.H."/>
            <person name="Savka M.A."/>
        </authorList>
    </citation>
    <scope>NUCLEOTIDE SEQUENCE [LARGE SCALE GENOMIC DNA]</scope>
    <source>
        <strain evidence="1 2">KF1</strain>
    </source>
</reference>
<dbReference type="AlphaFoldDB" id="A0A031K3R1"/>
<protein>
    <submittedName>
        <fullName evidence="1">Uncharacterized protein</fullName>
    </submittedName>
</protein>
<evidence type="ECO:0000313" key="1">
    <source>
        <dbReference type="EMBL" id="EZP83247.1"/>
    </source>
</evidence>
<dbReference type="EMBL" id="JFYZ01000003">
    <property type="protein sequence ID" value="EZP83247.1"/>
    <property type="molecule type" value="Genomic_DNA"/>
</dbReference>
<dbReference type="InterPro" id="IPR032871">
    <property type="entry name" value="AHH_dom_containing"/>
</dbReference>
<proteinExistence type="predicted"/>
<comment type="caution">
    <text evidence="1">The sequence shown here is derived from an EMBL/GenBank/DDBJ whole genome shotgun (WGS) entry which is preliminary data.</text>
</comment>
<evidence type="ECO:0000313" key="2">
    <source>
        <dbReference type="Proteomes" id="UP000024329"/>
    </source>
</evidence>
<gene>
    <name evidence="1" type="ORF">BV97_01357</name>
</gene>
<sequence length="147" mass="16512">MLESIGGHRHRFEDFRENGLLLPCDEPAALRMGLPLHRGPHRLYSAVVVERVGQIESSWATMRDKDPQGAAVQAHMRLDLLQRALRRYLLDGQRRRLKLNRRDPSGAGVDFTELDAMVDALWGSTRAAVAPLAQSMPVRVRSSSFAD</sequence>